<keyword evidence="2" id="KW-1185">Reference proteome</keyword>
<evidence type="ECO:0008006" key="3">
    <source>
        <dbReference type="Google" id="ProtNLM"/>
    </source>
</evidence>
<dbReference type="AlphaFoldDB" id="A0A0D3DR80"/>
<accession>A0A0D3DR80</accession>
<dbReference type="HOGENOM" id="CLU_000680_19_1_1"/>
<dbReference type="Gramene" id="Bo8g076390.1">
    <property type="protein sequence ID" value="Bo8g076390.1"/>
    <property type="gene ID" value="Bo8g076390"/>
</dbReference>
<dbReference type="eggNOG" id="KOG1075">
    <property type="taxonomic scope" value="Eukaryota"/>
</dbReference>
<protein>
    <recommendedName>
        <fullName evidence="3">Reverse transcriptase zinc-binding domain-containing protein</fullName>
    </recommendedName>
</protein>
<evidence type="ECO:0000313" key="1">
    <source>
        <dbReference type="EnsemblPlants" id="Bo8g076390.1"/>
    </source>
</evidence>
<name>A0A0D3DR80_BRAOL</name>
<dbReference type="Proteomes" id="UP000032141">
    <property type="component" value="Chromosome C8"/>
</dbReference>
<reference evidence="1" key="2">
    <citation type="submission" date="2015-03" db="UniProtKB">
        <authorList>
            <consortium name="EnsemblPlants"/>
        </authorList>
    </citation>
    <scope>IDENTIFICATION</scope>
</reference>
<evidence type="ECO:0000313" key="2">
    <source>
        <dbReference type="Proteomes" id="UP000032141"/>
    </source>
</evidence>
<organism evidence="1 2">
    <name type="scientific">Brassica oleracea var. oleracea</name>
    <dbReference type="NCBI Taxonomy" id="109376"/>
    <lineage>
        <taxon>Eukaryota</taxon>
        <taxon>Viridiplantae</taxon>
        <taxon>Streptophyta</taxon>
        <taxon>Embryophyta</taxon>
        <taxon>Tracheophyta</taxon>
        <taxon>Spermatophyta</taxon>
        <taxon>Magnoliopsida</taxon>
        <taxon>eudicotyledons</taxon>
        <taxon>Gunneridae</taxon>
        <taxon>Pentapetalae</taxon>
        <taxon>rosids</taxon>
        <taxon>malvids</taxon>
        <taxon>Brassicales</taxon>
        <taxon>Brassicaceae</taxon>
        <taxon>Brassiceae</taxon>
        <taxon>Brassica</taxon>
    </lineage>
</organism>
<dbReference type="EnsemblPlants" id="Bo8g076390.1">
    <property type="protein sequence ID" value="Bo8g076390.1"/>
    <property type="gene ID" value="Bo8g076390"/>
</dbReference>
<proteinExistence type="predicted"/>
<reference evidence="1 2" key="1">
    <citation type="journal article" date="2014" name="Genome Biol.">
        <title>Transcriptome and methylome profiling reveals relics of genome dominance in the mesopolyploid Brassica oleracea.</title>
        <authorList>
            <person name="Parkin I.A."/>
            <person name="Koh C."/>
            <person name="Tang H."/>
            <person name="Robinson S.J."/>
            <person name="Kagale S."/>
            <person name="Clarke W.E."/>
            <person name="Town C.D."/>
            <person name="Nixon J."/>
            <person name="Krishnakumar V."/>
            <person name="Bidwell S.L."/>
            <person name="Denoeud F."/>
            <person name="Belcram H."/>
            <person name="Links M.G."/>
            <person name="Just J."/>
            <person name="Clarke C."/>
            <person name="Bender T."/>
            <person name="Huebert T."/>
            <person name="Mason A.S."/>
            <person name="Pires J.C."/>
            <person name="Barker G."/>
            <person name="Moore J."/>
            <person name="Walley P.G."/>
            <person name="Manoli S."/>
            <person name="Batley J."/>
            <person name="Edwards D."/>
            <person name="Nelson M.N."/>
            <person name="Wang X."/>
            <person name="Paterson A.H."/>
            <person name="King G."/>
            <person name="Bancroft I."/>
            <person name="Chalhoub B."/>
            <person name="Sharpe A.G."/>
        </authorList>
    </citation>
    <scope>NUCLEOTIDE SEQUENCE</scope>
    <source>
        <strain evidence="1 2">cv. TO1000</strain>
    </source>
</reference>
<sequence length="127" mass="14677">MNHHLFFACPFSYTLWTELVGYLLGARATPDWTDTVSFVLSSNVPALDLPILRLAFQATIHTIWREHTEAQERVSIFQIWKTSGTTYLLVVWKSSGSRLKFVWKSSRSRLEVIWKSSGSRLKVVWTS</sequence>